<proteinExistence type="predicted"/>
<evidence type="ECO:0000313" key="2">
    <source>
        <dbReference type="EMBL" id="KAE9533863.1"/>
    </source>
</evidence>
<feature type="transmembrane region" description="Helical" evidence="1">
    <location>
        <begin position="52"/>
        <end position="72"/>
    </location>
</feature>
<keyword evidence="1" id="KW-1133">Transmembrane helix</keyword>
<dbReference type="Proteomes" id="UP000475862">
    <property type="component" value="Unassembled WGS sequence"/>
</dbReference>
<keyword evidence="3" id="KW-1185">Reference proteome</keyword>
<dbReference type="EMBL" id="VYZN01000031">
    <property type="protein sequence ID" value="KAE9533863.1"/>
    <property type="molecule type" value="Genomic_DNA"/>
</dbReference>
<dbReference type="AlphaFoldDB" id="A0A6G0TJJ0"/>
<keyword evidence="1" id="KW-0812">Transmembrane</keyword>
<reference evidence="2 3" key="1">
    <citation type="submission" date="2019-08" db="EMBL/GenBank/DDBJ databases">
        <title>The genome of the soybean aphid Biotype 1, its phylome, world population structure and adaptation to the North American continent.</title>
        <authorList>
            <person name="Giordano R."/>
            <person name="Donthu R.K."/>
            <person name="Hernandez A.G."/>
            <person name="Wright C.L."/>
            <person name="Zimin A.V."/>
        </authorList>
    </citation>
    <scope>NUCLEOTIDE SEQUENCE [LARGE SCALE GENOMIC DNA]</scope>
    <source>
        <tissue evidence="2">Whole aphids</tissue>
    </source>
</reference>
<evidence type="ECO:0000313" key="3">
    <source>
        <dbReference type="Proteomes" id="UP000475862"/>
    </source>
</evidence>
<comment type="caution">
    <text evidence="2">The sequence shown here is derived from an EMBL/GenBank/DDBJ whole genome shotgun (WGS) entry which is preliminary data.</text>
</comment>
<feature type="transmembrane region" description="Helical" evidence="1">
    <location>
        <begin position="206"/>
        <end position="224"/>
    </location>
</feature>
<organism evidence="2 3">
    <name type="scientific">Aphis glycines</name>
    <name type="common">Soybean aphid</name>
    <dbReference type="NCBI Taxonomy" id="307491"/>
    <lineage>
        <taxon>Eukaryota</taxon>
        <taxon>Metazoa</taxon>
        <taxon>Ecdysozoa</taxon>
        <taxon>Arthropoda</taxon>
        <taxon>Hexapoda</taxon>
        <taxon>Insecta</taxon>
        <taxon>Pterygota</taxon>
        <taxon>Neoptera</taxon>
        <taxon>Paraneoptera</taxon>
        <taxon>Hemiptera</taxon>
        <taxon>Sternorrhyncha</taxon>
        <taxon>Aphidomorpha</taxon>
        <taxon>Aphidoidea</taxon>
        <taxon>Aphididae</taxon>
        <taxon>Aphidini</taxon>
        <taxon>Aphis</taxon>
        <taxon>Aphis</taxon>
    </lineage>
</organism>
<protein>
    <submittedName>
        <fullName evidence="2">Uncharacterized protein</fullName>
    </submittedName>
</protein>
<evidence type="ECO:0000256" key="1">
    <source>
        <dbReference type="SAM" id="Phobius"/>
    </source>
</evidence>
<sequence length="441" mass="50086">MHTFINLTSKANNKFIKLEFVYHPMNFIKSLMLPPRNLSRCYHNIYGKRVRLVYNWIVAIFYVILIIMSYFLQYLNSTLMLSNIYILLHYIKNNQSITDSHLVMNNQWFNIEKKNKIIFCHRIIWINIKIVIKHTHVLKCKKNLTRNNNYFYNLSHMITFITRIIRHMYNLMEKNIVMVLLNLTPCSTSSNTPSSTTPATTTSSTGATGFVAGVTIGIAAGITFTGSATLSSITGFSAFSVTVSTGVSVVSILLLSSTGSSLTSNLMQSTSTFSETAFYHLFRSPDQYFVSYLLKWLPSFWSLFCDCCISISCFSSSCISSSSSSSSSRISISSISLCSSISSRVWNKASHNLHSGCKNCLSFYNIIIYCNTNFIQYEFILQYKSLPCVYRFFDAQLVVHKNLRKSGLEPELPPAFLLLDLCLLFVTRSKSISLWFSTALI</sequence>
<accession>A0A6G0TJJ0</accession>
<keyword evidence="1" id="KW-0472">Membrane</keyword>
<name>A0A6G0TJJ0_APHGL</name>
<gene>
    <name evidence="2" type="ORF">AGLY_008942</name>
</gene>
<feature type="transmembrane region" description="Helical" evidence="1">
    <location>
        <begin position="236"/>
        <end position="257"/>
    </location>
</feature>